<reference evidence="1 2" key="1">
    <citation type="submission" date="2024-08" db="EMBL/GenBank/DDBJ databases">
        <title>Gnathostoma spinigerum genome.</title>
        <authorList>
            <person name="Gonzalez-Bertolin B."/>
            <person name="Monzon S."/>
            <person name="Zaballos A."/>
            <person name="Jimenez P."/>
            <person name="Dekumyoy P."/>
            <person name="Varona S."/>
            <person name="Cuesta I."/>
            <person name="Sumanam S."/>
            <person name="Adisakwattana P."/>
            <person name="Gasser R.B."/>
            <person name="Hernandez-Gonzalez A."/>
            <person name="Young N.D."/>
            <person name="Perteguer M.J."/>
        </authorList>
    </citation>
    <scope>NUCLEOTIDE SEQUENCE [LARGE SCALE GENOMIC DNA]</scope>
    <source>
        <strain evidence="1">AL3</strain>
        <tissue evidence="1">Liver</tissue>
    </source>
</reference>
<sequence length="109" mass="12542">MLFSAVYFQPHFVFCYIVLFQMIEANPRSRIRCIRPDFSCGTPDQFCCCRLYSLNVVLDCANATRSLTEEELMSASRDVTSQAWPDTTTATVVEGIQSYPQIKKLIRTW</sequence>
<proteinExistence type="predicted"/>
<gene>
    <name evidence="1" type="ORF">AB6A40_002220</name>
</gene>
<keyword evidence="2" id="KW-1185">Reference proteome</keyword>
<protein>
    <submittedName>
        <fullName evidence="1">Uncharacterized protein</fullName>
    </submittedName>
</protein>
<evidence type="ECO:0000313" key="1">
    <source>
        <dbReference type="EMBL" id="MFH4975511.1"/>
    </source>
</evidence>
<accession>A0ABD6E8J5</accession>
<organism evidence="1 2">
    <name type="scientific">Gnathostoma spinigerum</name>
    <dbReference type="NCBI Taxonomy" id="75299"/>
    <lineage>
        <taxon>Eukaryota</taxon>
        <taxon>Metazoa</taxon>
        <taxon>Ecdysozoa</taxon>
        <taxon>Nematoda</taxon>
        <taxon>Chromadorea</taxon>
        <taxon>Rhabditida</taxon>
        <taxon>Spirurina</taxon>
        <taxon>Gnathostomatomorpha</taxon>
        <taxon>Gnathostomatoidea</taxon>
        <taxon>Gnathostomatidae</taxon>
        <taxon>Gnathostoma</taxon>
    </lineage>
</organism>
<dbReference type="EMBL" id="JBGFUD010000948">
    <property type="protein sequence ID" value="MFH4975511.1"/>
    <property type="molecule type" value="Genomic_DNA"/>
</dbReference>
<dbReference type="Proteomes" id="UP001608902">
    <property type="component" value="Unassembled WGS sequence"/>
</dbReference>
<evidence type="ECO:0000313" key="2">
    <source>
        <dbReference type="Proteomes" id="UP001608902"/>
    </source>
</evidence>
<name>A0ABD6E8J5_9BILA</name>
<dbReference type="AlphaFoldDB" id="A0ABD6E8J5"/>
<comment type="caution">
    <text evidence="1">The sequence shown here is derived from an EMBL/GenBank/DDBJ whole genome shotgun (WGS) entry which is preliminary data.</text>
</comment>